<organism evidence="1 2">
    <name type="scientific">Halteria grandinella</name>
    <dbReference type="NCBI Taxonomy" id="5974"/>
    <lineage>
        <taxon>Eukaryota</taxon>
        <taxon>Sar</taxon>
        <taxon>Alveolata</taxon>
        <taxon>Ciliophora</taxon>
        <taxon>Intramacronucleata</taxon>
        <taxon>Spirotrichea</taxon>
        <taxon>Stichotrichia</taxon>
        <taxon>Sporadotrichida</taxon>
        <taxon>Halteriidae</taxon>
        <taxon>Halteria</taxon>
    </lineage>
</organism>
<accession>A0A8J8SX42</accession>
<keyword evidence="2" id="KW-1185">Reference proteome</keyword>
<evidence type="ECO:0000313" key="2">
    <source>
        <dbReference type="Proteomes" id="UP000785679"/>
    </source>
</evidence>
<comment type="caution">
    <text evidence="1">The sequence shown here is derived from an EMBL/GenBank/DDBJ whole genome shotgun (WGS) entry which is preliminary data.</text>
</comment>
<sequence>MTVSLASQATSLSALPAFNPCSLKRVLAPRLVAQDFTSLLSNVYHAQANVIIAQLPTIVRHARRIISFGMGDARTSAQLLPIQIRHHLSVFNAVLTAQIVPLKINAKLASQVFNYIKTNALKNAQIIKKPSIRNAFQLTVMRFKSTQKRIRLLYKLKRLLSLLYCSISSLQVCSLWLQW</sequence>
<evidence type="ECO:0000313" key="1">
    <source>
        <dbReference type="EMBL" id="TNV74029.1"/>
    </source>
</evidence>
<gene>
    <name evidence="1" type="ORF">FGO68_gene5038</name>
</gene>
<dbReference type="AlphaFoldDB" id="A0A8J8SX42"/>
<dbReference type="Proteomes" id="UP000785679">
    <property type="component" value="Unassembled WGS sequence"/>
</dbReference>
<dbReference type="EMBL" id="RRYP01017620">
    <property type="protein sequence ID" value="TNV74029.1"/>
    <property type="molecule type" value="Genomic_DNA"/>
</dbReference>
<proteinExistence type="predicted"/>
<name>A0A8J8SX42_HALGN</name>
<protein>
    <submittedName>
        <fullName evidence="1">Uncharacterized protein</fullName>
    </submittedName>
</protein>
<reference evidence="1" key="1">
    <citation type="submission" date="2019-06" db="EMBL/GenBank/DDBJ databases">
        <authorList>
            <person name="Zheng W."/>
        </authorList>
    </citation>
    <scope>NUCLEOTIDE SEQUENCE</scope>
    <source>
        <strain evidence="1">QDHG01</strain>
    </source>
</reference>